<dbReference type="EMBL" id="ML986500">
    <property type="protein sequence ID" value="KAF2274907.1"/>
    <property type="molecule type" value="Genomic_DNA"/>
</dbReference>
<dbReference type="GO" id="GO:0016705">
    <property type="term" value="F:oxidoreductase activity, acting on paired donors, with incorporation or reduction of molecular oxygen"/>
    <property type="evidence" value="ECO:0007669"/>
    <property type="project" value="InterPro"/>
</dbReference>
<sequence length="380" mass="43494">MLGFKYTLNGIEHNTVDHKLIRTRLYARVLQVNGPSNLAALFPFLKEKLDIALRSELLNGQASSNGFTLPVAQTARRLASKLMALVFYGELLATDETFSNALLRYPRDMIKCMAAFQLTPSFLSPTVHSVLTKRGEAMRTILGRLRTIMKAGREEWDEPESTKEVAFPTQAETLAMTDDSDYWNPDLLSQSLLGIWFAASHQPWMFLDFVLLELCARKNYQRALQQELGPESFIKETIRLNPLDKFAIRRKALESYTFSDGFPSVSKGGIVCVSAYDLMHNLNYYPRPDDFDGSRFVPKATEQQSKFTEVSDKFPVWGYGSLACPGRFYASLIMKLIISQILLTYNVSLENEKARTKWYWESFTMPYESTRIVLRERCRS</sequence>
<keyword evidence="9" id="KW-0408">Iron</keyword>
<comment type="cofactor">
    <cofactor evidence="1">
        <name>heme</name>
        <dbReference type="ChEBI" id="CHEBI:30413"/>
    </cofactor>
</comment>
<dbReference type="GO" id="GO:0005506">
    <property type="term" value="F:iron ion binding"/>
    <property type="evidence" value="ECO:0007669"/>
    <property type="project" value="InterPro"/>
</dbReference>
<dbReference type="PANTHER" id="PTHR46206:SF5">
    <property type="entry name" value="P450, PUTATIVE (EUROFUNG)-RELATED"/>
    <property type="match status" value="1"/>
</dbReference>
<keyword evidence="5" id="KW-0812">Transmembrane</keyword>
<accession>A0A6A6JF24</accession>
<dbReference type="Proteomes" id="UP000800097">
    <property type="component" value="Unassembled WGS sequence"/>
</dbReference>
<dbReference type="InterPro" id="IPR001128">
    <property type="entry name" value="Cyt_P450"/>
</dbReference>
<reference evidence="12" key="1">
    <citation type="journal article" date="2020" name="Stud. Mycol.">
        <title>101 Dothideomycetes genomes: a test case for predicting lifestyles and emergence of pathogens.</title>
        <authorList>
            <person name="Haridas S."/>
            <person name="Albert R."/>
            <person name="Binder M."/>
            <person name="Bloem J."/>
            <person name="Labutti K."/>
            <person name="Salamov A."/>
            <person name="Andreopoulos B."/>
            <person name="Baker S."/>
            <person name="Barry K."/>
            <person name="Bills G."/>
            <person name="Bluhm B."/>
            <person name="Cannon C."/>
            <person name="Castanera R."/>
            <person name="Culley D."/>
            <person name="Daum C."/>
            <person name="Ezra D."/>
            <person name="Gonzalez J."/>
            <person name="Henrissat B."/>
            <person name="Kuo A."/>
            <person name="Liang C."/>
            <person name="Lipzen A."/>
            <person name="Lutzoni F."/>
            <person name="Magnuson J."/>
            <person name="Mondo S."/>
            <person name="Nolan M."/>
            <person name="Ohm R."/>
            <person name="Pangilinan J."/>
            <person name="Park H.-J."/>
            <person name="Ramirez L."/>
            <person name="Alfaro M."/>
            <person name="Sun H."/>
            <person name="Tritt A."/>
            <person name="Yoshinaga Y."/>
            <person name="Zwiers L.-H."/>
            <person name="Turgeon B."/>
            <person name="Goodwin S."/>
            <person name="Spatafora J."/>
            <person name="Crous P."/>
            <person name="Grigoriev I."/>
        </authorList>
    </citation>
    <scope>NUCLEOTIDE SEQUENCE</scope>
    <source>
        <strain evidence="12">CBS 379.55</strain>
    </source>
</reference>
<dbReference type="SUPFAM" id="SSF48264">
    <property type="entry name" value="Cytochrome P450"/>
    <property type="match status" value="1"/>
</dbReference>
<proteinExistence type="inferred from homology"/>
<comment type="similarity">
    <text evidence="3">Belongs to the cytochrome P450 family.</text>
</comment>
<gene>
    <name evidence="12" type="ORF">EI97DRAFT_451407</name>
</gene>
<dbReference type="Gene3D" id="1.10.630.10">
    <property type="entry name" value="Cytochrome P450"/>
    <property type="match status" value="1"/>
</dbReference>
<organism evidence="12 13">
    <name type="scientific">Westerdykella ornata</name>
    <dbReference type="NCBI Taxonomy" id="318751"/>
    <lineage>
        <taxon>Eukaryota</taxon>
        <taxon>Fungi</taxon>
        <taxon>Dikarya</taxon>
        <taxon>Ascomycota</taxon>
        <taxon>Pezizomycotina</taxon>
        <taxon>Dothideomycetes</taxon>
        <taxon>Pleosporomycetidae</taxon>
        <taxon>Pleosporales</taxon>
        <taxon>Sporormiaceae</taxon>
        <taxon>Westerdykella</taxon>
    </lineage>
</organism>
<keyword evidence="8" id="KW-0560">Oxidoreductase</keyword>
<evidence type="ECO:0000256" key="7">
    <source>
        <dbReference type="ARBA" id="ARBA00022989"/>
    </source>
</evidence>
<dbReference type="CDD" id="cd11041">
    <property type="entry name" value="CYP503A1-like"/>
    <property type="match status" value="1"/>
</dbReference>
<dbReference type="OrthoDB" id="1844152at2759"/>
<evidence type="ECO:0000256" key="5">
    <source>
        <dbReference type="ARBA" id="ARBA00022692"/>
    </source>
</evidence>
<keyword evidence="7" id="KW-1133">Transmembrane helix</keyword>
<dbReference type="RefSeq" id="XP_033652446.1">
    <property type="nucleotide sequence ID" value="XM_033800345.1"/>
</dbReference>
<evidence type="ECO:0000256" key="11">
    <source>
        <dbReference type="ARBA" id="ARBA00023136"/>
    </source>
</evidence>
<dbReference type="AlphaFoldDB" id="A0A6A6JF24"/>
<evidence type="ECO:0000256" key="10">
    <source>
        <dbReference type="ARBA" id="ARBA00023033"/>
    </source>
</evidence>
<evidence type="ECO:0000256" key="6">
    <source>
        <dbReference type="ARBA" id="ARBA00022723"/>
    </source>
</evidence>
<evidence type="ECO:0000256" key="8">
    <source>
        <dbReference type="ARBA" id="ARBA00023002"/>
    </source>
</evidence>
<evidence type="ECO:0000256" key="1">
    <source>
        <dbReference type="ARBA" id="ARBA00001971"/>
    </source>
</evidence>
<evidence type="ECO:0000256" key="3">
    <source>
        <dbReference type="ARBA" id="ARBA00010617"/>
    </source>
</evidence>
<evidence type="ECO:0000256" key="2">
    <source>
        <dbReference type="ARBA" id="ARBA00004370"/>
    </source>
</evidence>
<evidence type="ECO:0000313" key="12">
    <source>
        <dbReference type="EMBL" id="KAF2274907.1"/>
    </source>
</evidence>
<dbReference type="GO" id="GO:0004497">
    <property type="term" value="F:monooxygenase activity"/>
    <property type="evidence" value="ECO:0007669"/>
    <property type="project" value="UniProtKB-KW"/>
</dbReference>
<dbReference type="Pfam" id="PF00067">
    <property type="entry name" value="p450"/>
    <property type="match status" value="1"/>
</dbReference>
<protein>
    <submittedName>
        <fullName evidence="12">Cytochrome P450</fullName>
    </submittedName>
</protein>
<dbReference type="GeneID" id="54553520"/>
<dbReference type="InterPro" id="IPR036396">
    <property type="entry name" value="Cyt_P450_sf"/>
</dbReference>
<evidence type="ECO:0000256" key="9">
    <source>
        <dbReference type="ARBA" id="ARBA00023004"/>
    </source>
</evidence>
<keyword evidence="10" id="KW-0503">Monooxygenase</keyword>
<dbReference type="GO" id="GO:0020037">
    <property type="term" value="F:heme binding"/>
    <property type="evidence" value="ECO:0007669"/>
    <property type="project" value="InterPro"/>
</dbReference>
<evidence type="ECO:0000313" key="13">
    <source>
        <dbReference type="Proteomes" id="UP000800097"/>
    </source>
</evidence>
<keyword evidence="11" id="KW-0472">Membrane</keyword>
<dbReference type="GO" id="GO:0016020">
    <property type="term" value="C:membrane"/>
    <property type="evidence" value="ECO:0007669"/>
    <property type="project" value="UniProtKB-SubCell"/>
</dbReference>
<name>A0A6A6JF24_WESOR</name>
<keyword evidence="13" id="KW-1185">Reference proteome</keyword>
<evidence type="ECO:0000256" key="4">
    <source>
        <dbReference type="ARBA" id="ARBA00022617"/>
    </source>
</evidence>
<keyword evidence="4" id="KW-0349">Heme</keyword>
<keyword evidence="6" id="KW-0479">Metal-binding</keyword>
<comment type="subcellular location">
    <subcellularLocation>
        <location evidence="2">Membrane</location>
    </subcellularLocation>
</comment>
<dbReference type="PANTHER" id="PTHR46206">
    <property type="entry name" value="CYTOCHROME P450"/>
    <property type="match status" value="1"/>
</dbReference>